<evidence type="ECO:0000313" key="3">
    <source>
        <dbReference type="Proteomes" id="UP000635828"/>
    </source>
</evidence>
<name>A0ABR7FU70_9FIRM</name>
<evidence type="ECO:0008006" key="4">
    <source>
        <dbReference type="Google" id="ProtNLM"/>
    </source>
</evidence>
<reference evidence="2 3" key="1">
    <citation type="submission" date="2020-08" db="EMBL/GenBank/DDBJ databases">
        <title>Genome public.</title>
        <authorList>
            <person name="Liu C."/>
            <person name="Sun Q."/>
        </authorList>
    </citation>
    <scope>NUCLEOTIDE SEQUENCE [LARGE SCALE GENOMIC DNA]</scope>
    <source>
        <strain evidence="2 3">NSJ-7</strain>
    </source>
</reference>
<evidence type="ECO:0000313" key="2">
    <source>
        <dbReference type="EMBL" id="MBC5678363.1"/>
    </source>
</evidence>
<organism evidence="2 3">
    <name type="scientific">Anaerostipes hominis</name>
    <name type="common">ex Liu et al. 2021</name>
    <dbReference type="NCBI Taxonomy" id="2763018"/>
    <lineage>
        <taxon>Bacteria</taxon>
        <taxon>Bacillati</taxon>
        <taxon>Bacillota</taxon>
        <taxon>Clostridia</taxon>
        <taxon>Lachnospirales</taxon>
        <taxon>Lachnospiraceae</taxon>
        <taxon>Anaerostipes</taxon>
    </lineage>
</organism>
<sequence length="235" mass="25724">MKYCKFCGKRLEDGEVCTCQIKEDETSFFQDIDKNKISSGIKKVLVKPASGAKQITASFSLKESAVTWLGEGIITGICLMILVSSTLGSSYFGRQMVSYPKIFFYALLFVIGMNALTTLVLWALEKMISKSDAAYVDFMTVPATTAAINILFLVLGIICLLLNPGFGILVFISGKLASTFLMGKAVDEVKGADKEKTMYILAVVFIVVSLVLYIVLKTSLTNIVSNYGRNMFMGL</sequence>
<gene>
    <name evidence="2" type="ORF">H8S22_12360</name>
</gene>
<dbReference type="RefSeq" id="WP_024728569.1">
    <property type="nucleotide sequence ID" value="NZ_JACOOS010000015.1"/>
</dbReference>
<proteinExistence type="predicted"/>
<keyword evidence="1" id="KW-0472">Membrane</keyword>
<feature type="transmembrane region" description="Helical" evidence="1">
    <location>
        <begin position="198"/>
        <end position="216"/>
    </location>
</feature>
<protein>
    <recommendedName>
        <fullName evidence="4">YIP1 family protein</fullName>
    </recommendedName>
</protein>
<keyword evidence="3" id="KW-1185">Reference proteome</keyword>
<feature type="transmembrane region" description="Helical" evidence="1">
    <location>
        <begin position="68"/>
        <end position="90"/>
    </location>
</feature>
<feature type="transmembrane region" description="Helical" evidence="1">
    <location>
        <begin position="102"/>
        <end position="124"/>
    </location>
</feature>
<accession>A0ABR7FU70</accession>
<dbReference type="EMBL" id="JACOOS010000015">
    <property type="protein sequence ID" value="MBC5678363.1"/>
    <property type="molecule type" value="Genomic_DNA"/>
</dbReference>
<keyword evidence="1" id="KW-0812">Transmembrane</keyword>
<comment type="caution">
    <text evidence="2">The sequence shown here is derived from an EMBL/GenBank/DDBJ whole genome shotgun (WGS) entry which is preliminary data.</text>
</comment>
<dbReference type="Proteomes" id="UP000635828">
    <property type="component" value="Unassembled WGS sequence"/>
</dbReference>
<evidence type="ECO:0000256" key="1">
    <source>
        <dbReference type="SAM" id="Phobius"/>
    </source>
</evidence>
<keyword evidence="1" id="KW-1133">Transmembrane helix</keyword>